<reference evidence="3 4" key="1">
    <citation type="submission" date="2018-03" db="EMBL/GenBank/DDBJ databases">
        <authorList>
            <person name="Keele B.F."/>
        </authorList>
    </citation>
    <scope>NUCLEOTIDE SEQUENCE [LARGE SCALE GENOMIC DNA]</scope>
    <source>
        <strain evidence="3">ZCTH4_d</strain>
    </source>
</reference>
<keyword evidence="2" id="KW-1133">Transmembrane helix</keyword>
<keyword evidence="2" id="KW-0472">Membrane</keyword>
<name>A0A3E0JWF0_9BACI</name>
<comment type="caution">
    <text evidence="3">The sequence shown here is derived from an EMBL/GenBank/DDBJ whole genome shotgun (WGS) entry which is preliminary data.</text>
</comment>
<feature type="region of interest" description="Disordered" evidence="1">
    <location>
        <begin position="177"/>
        <end position="238"/>
    </location>
</feature>
<dbReference type="Proteomes" id="UP000257014">
    <property type="component" value="Unassembled WGS sequence"/>
</dbReference>
<feature type="transmembrane region" description="Helical" evidence="2">
    <location>
        <begin position="49"/>
        <end position="70"/>
    </location>
</feature>
<evidence type="ECO:0000256" key="1">
    <source>
        <dbReference type="SAM" id="MobiDB-lite"/>
    </source>
</evidence>
<evidence type="ECO:0000313" key="3">
    <source>
        <dbReference type="EMBL" id="REJ24415.1"/>
    </source>
</evidence>
<keyword evidence="2" id="KW-0812">Transmembrane</keyword>
<organism evidence="3 4">
    <name type="scientific">Caldibacillus debilis</name>
    <dbReference type="NCBI Taxonomy" id="301148"/>
    <lineage>
        <taxon>Bacteria</taxon>
        <taxon>Bacillati</taxon>
        <taxon>Bacillota</taxon>
        <taxon>Bacilli</taxon>
        <taxon>Bacillales</taxon>
        <taxon>Bacillaceae</taxon>
        <taxon>Caldibacillus</taxon>
    </lineage>
</organism>
<evidence type="ECO:0000256" key="2">
    <source>
        <dbReference type="SAM" id="Phobius"/>
    </source>
</evidence>
<gene>
    <name evidence="3" type="ORF">C6P37_15870</name>
</gene>
<sequence length="238" mass="26147">MERNIRLSEKMFMACLGAMLLFLLLHDWVPLGPFNDPASFRRENTTGELLLVTVVNGLSVGFLLLLAGLFAGKKYPLWLRSWFVIHSGLILAGAAEAWRLPYLFGADEKRLQRNQAMSDGTRSLLPELNGITADILHAAFHSVLLFSLLLAVYLFVTKINEKPGFLPGFFFPKDADRRQPSPPFRSKAGGISHRFPGGPGGRPAVFNKRPPMHAREASSSGTSGPVRPPIHKTAGISS</sequence>
<accession>A0A3E0JWF0</accession>
<dbReference type="AlphaFoldDB" id="A0A3E0JWF0"/>
<protein>
    <submittedName>
        <fullName evidence="3">Uncharacterized protein</fullName>
    </submittedName>
</protein>
<dbReference type="RefSeq" id="WP_276644766.1">
    <property type="nucleotide sequence ID" value="NZ_QEWE01000038.1"/>
</dbReference>
<dbReference type="EMBL" id="QEWE01000038">
    <property type="protein sequence ID" value="REJ24415.1"/>
    <property type="molecule type" value="Genomic_DNA"/>
</dbReference>
<feature type="transmembrane region" description="Helical" evidence="2">
    <location>
        <begin position="12"/>
        <end position="29"/>
    </location>
</feature>
<proteinExistence type="predicted"/>
<feature type="transmembrane region" description="Helical" evidence="2">
    <location>
        <begin position="77"/>
        <end position="95"/>
    </location>
</feature>
<evidence type="ECO:0000313" key="4">
    <source>
        <dbReference type="Proteomes" id="UP000257014"/>
    </source>
</evidence>
<feature type="transmembrane region" description="Helical" evidence="2">
    <location>
        <begin position="135"/>
        <end position="156"/>
    </location>
</feature>